<protein>
    <submittedName>
        <fullName evidence="3">IS110 family transposase</fullName>
    </submittedName>
</protein>
<feature type="domain" description="Transposase IS110-like N-terminal" evidence="1">
    <location>
        <begin position="5"/>
        <end position="146"/>
    </location>
</feature>
<dbReference type="EMBL" id="VUNS01000004">
    <property type="protein sequence ID" value="MST96660.1"/>
    <property type="molecule type" value="Genomic_DNA"/>
</dbReference>
<dbReference type="GO" id="GO:0006313">
    <property type="term" value="P:DNA transposition"/>
    <property type="evidence" value="ECO:0007669"/>
    <property type="project" value="InterPro"/>
</dbReference>
<reference evidence="3 4" key="1">
    <citation type="submission" date="2019-08" db="EMBL/GenBank/DDBJ databases">
        <title>In-depth cultivation of the pig gut microbiome towards novel bacterial diversity and tailored functional studies.</title>
        <authorList>
            <person name="Wylensek D."/>
            <person name="Hitch T.C.A."/>
            <person name="Clavel T."/>
        </authorList>
    </citation>
    <scope>NUCLEOTIDE SEQUENCE [LARGE SCALE GENOMIC DNA]</scope>
    <source>
        <strain evidence="3 4">BBE-744-WT-12</strain>
    </source>
</reference>
<dbReference type="InterPro" id="IPR003346">
    <property type="entry name" value="Transposase_20"/>
</dbReference>
<dbReference type="AlphaFoldDB" id="A0A844FZ83"/>
<feature type="domain" description="Transposase IS116/IS110/IS902 C-terminal" evidence="2">
    <location>
        <begin position="210"/>
        <end position="293"/>
    </location>
</feature>
<dbReference type="InterPro" id="IPR002525">
    <property type="entry name" value="Transp_IS110-like_N"/>
</dbReference>
<evidence type="ECO:0000259" key="2">
    <source>
        <dbReference type="Pfam" id="PF02371"/>
    </source>
</evidence>
<evidence type="ECO:0000259" key="1">
    <source>
        <dbReference type="Pfam" id="PF01548"/>
    </source>
</evidence>
<dbReference type="RefSeq" id="WP_154417372.1">
    <property type="nucleotide sequence ID" value="NZ_VUNS01000004.1"/>
</dbReference>
<dbReference type="Pfam" id="PF02371">
    <property type="entry name" value="Transposase_20"/>
    <property type="match status" value="1"/>
</dbReference>
<dbReference type="GO" id="GO:0004803">
    <property type="term" value="F:transposase activity"/>
    <property type="evidence" value="ECO:0007669"/>
    <property type="project" value="InterPro"/>
</dbReference>
<dbReference type="Proteomes" id="UP000435649">
    <property type="component" value="Unassembled WGS sequence"/>
</dbReference>
<accession>A0A844FZ83</accession>
<comment type="caution">
    <text evidence="3">The sequence shown here is derived from an EMBL/GenBank/DDBJ whole genome shotgun (WGS) entry which is preliminary data.</text>
</comment>
<evidence type="ECO:0000313" key="4">
    <source>
        <dbReference type="Proteomes" id="UP000435649"/>
    </source>
</evidence>
<gene>
    <name evidence="3" type="ORF">FYJ85_06320</name>
</gene>
<organism evidence="3 4">
    <name type="scientific">Victivallis lenta</name>
    <dbReference type="NCBI Taxonomy" id="2606640"/>
    <lineage>
        <taxon>Bacteria</taxon>
        <taxon>Pseudomonadati</taxon>
        <taxon>Lentisphaerota</taxon>
        <taxon>Lentisphaeria</taxon>
        <taxon>Victivallales</taxon>
        <taxon>Victivallaceae</taxon>
        <taxon>Victivallis</taxon>
    </lineage>
</organism>
<dbReference type="NCBIfam" id="NF033542">
    <property type="entry name" value="transpos_IS110"/>
    <property type="match status" value="1"/>
</dbReference>
<sequence length="338" mass="38065">MTSFVGVDLHRNNFTYCIRENGEEKKIGKCEISDLKGFASLLGKNTVMAVEATGNTFMFCRFLKAHVGRLVVVNPSQFKVISMSTKKTDRHDAKVLAEFLEKDMLPEVRMKDDLQAKISSLTQTREKLVQLRTVLKNKVNNLLAANFIVLKREELSTETGLRKALSFHFDPITDTEMFVVVEQIRSLNQSIEKLDKAIEDHGSKMDGFKNLKSIKGIGSKGAATLLSTIGNIHDFRSSKQLAAYIGIVPRVSNSNDTVCHGRITKNGSKIARTTLVQCALIAKRYSPYLHAFHESVKSRRGGAKANIALARKFLDIVYRTLKNNWMFEDFTQFKLVKN</sequence>
<evidence type="ECO:0000313" key="3">
    <source>
        <dbReference type="EMBL" id="MST96660.1"/>
    </source>
</evidence>
<keyword evidence="4" id="KW-1185">Reference proteome</keyword>
<proteinExistence type="predicted"/>
<name>A0A844FZ83_9BACT</name>
<dbReference type="GO" id="GO:0003677">
    <property type="term" value="F:DNA binding"/>
    <property type="evidence" value="ECO:0007669"/>
    <property type="project" value="InterPro"/>
</dbReference>
<dbReference type="PANTHER" id="PTHR33055:SF13">
    <property type="entry name" value="TRANSPOSASE"/>
    <property type="match status" value="1"/>
</dbReference>
<dbReference type="InterPro" id="IPR047650">
    <property type="entry name" value="Transpos_IS110"/>
</dbReference>
<dbReference type="PANTHER" id="PTHR33055">
    <property type="entry name" value="TRANSPOSASE FOR INSERTION SEQUENCE ELEMENT IS1111A"/>
    <property type="match status" value="1"/>
</dbReference>
<dbReference type="Pfam" id="PF01548">
    <property type="entry name" value="DEDD_Tnp_IS110"/>
    <property type="match status" value="1"/>
</dbReference>